<proteinExistence type="predicted"/>
<protein>
    <submittedName>
        <fullName evidence="1">Uncharacterized protein</fullName>
    </submittedName>
</protein>
<sequence length="102" mass="11771">MCIYYLISNRCGHLQLIAGPNCQLLYHQLQRINSPYERERYEIPFEVPEQCRPNECNIQNVGMIDKFCGQECMNNALQRGCGEPNARYGPGSERIGVGFRTR</sequence>
<name>A0A9P7Z6W3_9HELO</name>
<evidence type="ECO:0000313" key="2">
    <source>
        <dbReference type="Proteomes" id="UP000887226"/>
    </source>
</evidence>
<gene>
    <name evidence="1" type="ORF">BJ878DRAFT_279668</name>
</gene>
<reference evidence="1" key="1">
    <citation type="journal article" date="2021" name="IMA Fungus">
        <title>Genomic characterization of three marine fungi, including Emericellopsis atlantica sp. nov. with signatures of a generalist lifestyle and marine biomass degradation.</title>
        <authorList>
            <person name="Hagestad O.C."/>
            <person name="Hou L."/>
            <person name="Andersen J.H."/>
            <person name="Hansen E.H."/>
            <person name="Altermark B."/>
            <person name="Li C."/>
            <person name="Kuhnert E."/>
            <person name="Cox R.J."/>
            <person name="Crous P.W."/>
            <person name="Spatafora J.W."/>
            <person name="Lail K."/>
            <person name="Amirebrahimi M."/>
            <person name="Lipzen A."/>
            <person name="Pangilinan J."/>
            <person name="Andreopoulos W."/>
            <person name="Hayes R.D."/>
            <person name="Ng V."/>
            <person name="Grigoriev I.V."/>
            <person name="Jackson S.A."/>
            <person name="Sutton T.D.S."/>
            <person name="Dobson A.D.W."/>
            <person name="Rama T."/>
        </authorList>
    </citation>
    <scope>NUCLEOTIDE SEQUENCE</scope>
    <source>
        <strain evidence="1">TRa3180A</strain>
    </source>
</reference>
<dbReference type="EMBL" id="MU253802">
    <property type="protein sequence ID" value="KAG9246504.1"/>
    <property type="molecule type" value="Genomic_DNA"/>
</dbReference>
<dbReference type="OrthoDB" id="3443479at2759"/>
<accession>A0A9P7Z6W3</accession>
<keyword evidence="2" id="KW-1185">Reference proteome</keyword>
<evidence type="ECO:0000313" key="1">
    <source>
        <dbReference type="EMBL" id="KAG9246504.1"/>
    </source>
</evidence>
<organism evidence="1 2">
    <name type="scientific">Calycina marina</name>
    <dbReference type="NCBI Taxonomy" id="1763456"/>
    <lineage>
        <taxon>Eukaryota</taxon>
        <taxon>Fungi</taxon>
        <taxon>Dikarya</taxon>
        <taxon>Ascomycota</taxon>
        <taxon>Pezizomycotina</taxon>
        <taxon>Leotiomycetes</taxon>
        <taxon>Helotiales</taxon>
        <taxon>Pezizellaceae</taxon>
        <taxon>Calycina</taxon>
    </lineage>
</organism>
<comment type="caution">
    <text evidence="1">The sequence shown here is derived from an EMBL/GenBank/DDBJ whole genome shotgun (WGS) entry which is preliminary data.</text>
</comment>
<dbReference type="Proteomes" id="UP000887226">
    <property type="component" value="Unassembled WGS sequence"/>
</dbReference>
<dbReference type="AlphaFoldDB" id="A0A9P7Z6W3"/>